<dbReference type="Proteomes" id="UP001476798">
    <property type="component" value="Unassembled WGS sequence"/>
</dbReference>
<evidence type="ECO:0000313" key="11">
    <source>
        <dbReference type="EMBL" id="MEQ2165525.1"/>
    </source>
</evidence>
<evidence type="ECO:0000256" key="8">
    <source>
        <dbReference type="ARBA" id="ARBA00047345"/>
    </source>
</evidence>
<name>A0ABV0N2L7_9TELE</name>
<dbReference type="InterPro" id="IPR008631">
    <property type="entry name" value="Glycogen_synth"/>
</dbReference>
<sequence length="154" mass="17960">IYIVDRRFKSAEESCNQLTQYMFSFCQQSRRQRIIQRNRTERLSDLLDWRYLGQFYTQARHLALSRSFPDKFKMDPKGPRKAEGFRYPRPSSVPPSPSPSLHSTPHHSDVEDDDDDEPYNEEDEAERDRLNIKAPFVLGAVPEGKKKQPGESGN</sequence>
<feature type="non-terminal residue" evidence="11">
    <location>
        <position position="1"/>
    </location>
</feature>
<dbReference type="Pfam" id="PF05693">
    <property type="entry name" value="Glycogen_syn"/>
    <property type="match status" value="1"/>
</dbReference>
<accession>A0ABV0N2L7</accession>
<evidence type="ECO:0000256" key="9">
    <source>
        <dbReference type="RuleBase" id="RU363104"/>
    </source>
</evidence>
<comment type="function">
    <text evidence="9">Transfers the glycosyl residue from UDP-Glc to the non-reducing end of alpha-1,4-glucan.</text>
</comment>
<evidence type="ECO:0000256" key="6">
    <source>
        <dbReference type="ARBA" id="ARBA00023056"/>
    </source>
</evidence>
<organism evidence="11 12">
    <name type="scientific">Goodea atripinnis</name>
    <dbReference type="NCBI Taxonomy" id="208336"/>
    <lineage>
        <taxon>Eukaryota</taxon>
        <taxon>Metazoa</taxon>
        <taxon>Chordata</taxon>
        <taxon>Craniata</taxon>
        <taxon>Vertebrata</taxon>
        <taxon>Euteleostomi</taxon>
        <taxon>Actinopterygii</taxon>
        <taxon>Neopterygii</taxon>
        <taxon>Teleostei</taxon>
        <taxon>Neoteleostei</taxon>
        <taxon>Acanthomorphata</taxon>
        <taxon>Ovalentaria</taxon>
        <taxon>Atherinomorphae</taxon>
        <taxon>Cyprinodontiformes</taxon>
        <taxon>Goodeidae</taxon>
        <taxon>Goodea</taxon>
    </lineage>
</organism>
<comment type="caution">
    <text evidence="11">The sequence shown here is derived from an EMBL/GenBank/DDBJ whole genome shotgun (WGS) entry which is preliminary data.</text>
</comment>
<keyword evidence="5 9" id="KW-0808">Transferase</keyword>
<comment type="pathway">
    <text evidence="1 9">Glycan biosynthesis; glycogen biosynthesis.</text>
</comment>
<evidence type="ECO:0000256" key="1">
    <source>
        <dbReference type="ARBA" id="ARBA00004964"/>
    </source>
</evidence>
<comment type="function">
    <text evidence="7">Glycogen synthase participates in the glycogen biosynthetic process along with glycogenin and glycogen branching enzyme. Extends the primer composed of a few glucose units formed by glycogenin by adding new glucose units to it. In this context, glycogen synthase transfers the glycosyl residue from UDP-Glc to the non-reducing end of alpha-1,4-glucan.</text>
</comment>
<keyword evidence="12" id="KW-1185">Reference proteome</keyword>
<evidence type="ECO:0000256" key="7">
    <source>
        <dbReference type="ARBA" id="ARBA00043883"/>
    </source>
</evidence>
<keyword evidence="4 9" id="KW-0328">Glycosyltransferase</keyword>
<feature type="compositionally biased region" description="Basic and acidic residues" evidence="10">
    <location>
        <begin position="68"/>
        <end position="86"/>
    </location>
</feature>
<dbReference type="EMBL" id="JAHRIO010021453">
    <property type="protein sequence ID" value="MEQ2165525.1"/>
    <property type="molecule type" value="Genomic_DNA"/>
</dbReference>
<dbReference type="EC" id="2.4.1.11" evidence="9"/>
<evidence type="ECO:0000256" key="5">
    <source>
        <dbReference type="ARBA" id="ARBA00022679"/>
    </source>
</evidence>
<feature type="compositionally biased region" description="Acidic residues" evidence="10">
    <location>
        <begin position="110"/>
        <end position="125"/>
    </location>
</feature>
<keyword evidence="3" id="KW-0021">Allosteric enzyme</keyword>
<comment type="similarity">
    <text evidence="2 9">Belongs to the glycosyltransferase 3 family.</text>
</comment>
<evidence type="ECO:0000256" key="4">
    <source>
        <dbReference type="ARBA" id="ARBA00022676"/>
    </source>
</evidence>
<protein>
    <recommendedName>
        <fullName evidence="9">Glycogen [starch] synthase</fullName>
        <ecNumber evidence="9">2.4.1.11</ecNumber>
    </recommendedName>
</protein>
<feature type="region of interest" description="Disordered" evidence="10">
    <location>
        <begin position="67"/>
        <end position="154"/>
    </location>
</feature>
<dbReference type="Gene3D" id="3.40.50.2000">
    <property type="entry name" value="Glycogen Phosphorylase B"/>
    <property type="match status" value="1"/>
</dbReference>
<feature type="compositionally biased region" description="Basic and acidic residues" evidence="10">
    <location>
        <begin position="143"/>
        <end position="154"/>
    </location>
</feature>
<gene>
    <name evidence="11" type="primary">GYS2_1</name>
    <name evidence="11" type="ORF">GOODEAATRI_017725</name>
</gene>
<keyword evidence="6 9" id="KW-0320">Glycogen biosynthesis</keyword>
<evidence type="ECO:0000313" key="12">
    <source>
        <dbReference type="Proteomes" id="UP001476798"/>
    </source>
</evidence>
<evidence type="ECO:0000256" key="2">
    <source>
        <dbReference type="ARBA" id="ARBA00010686"/>
    </source>
</evidence>
<dbReference type="PANTHER" id="PTHR10176">
    <property type="entry name" value="GLYCOGEN SYNTHASE"/>
    <property type="match status" value="1"/>
</dbReference>
<evidence type="ECO:0000256" key="10">
    <source>
        <dbReference type="SAM" id="MobiDB-lite"/>
    </source>
</evidence>
<dbReference type="PANTHER" id="PTHR10176:SF1">
    <property type="entry name" value="GLYCOGEN [STARCH] SYNTHASE, LIVER"/>
    <property type="match status" value="1"/>
</dbReference>
<reference evidence="11 12" key="1">
    <citation type="submission" date="2021-06" db="EMBL/GenBank/DDBJ databases">
        <authorList>
            <person name="Palmer J.M."/>
        </authorList>
    </citation>
    <scope>NUCLEOTIDE SEQUENCE [LARGE SCALE GENOMIC DNA]</scope>
    <source>
        <strain evidence="11 12">GA_2019</strain>
        <tissue evidence="11">Muscle</tissue>
    </source>
</reference>
<proteinExistence type="inferred from homology"/>
<comment type="catalytic activity">
    <reaction evidence="8">
        <text>[(1-&gt;4)-alpha-D-glucosyl](n) + UDP-alpha-D-glucose = [(1-&gt;4)-alpha-D-glucosyl](n+1) + UDP + H(+)</text>
        <dbReference type="Rhea" id="RHEA:18549"/>
        <dbReference type="Rhea" id="RHEA-COMP:9584"/>
        <dbReference type="Rhea" id="RHEA-COMP:9587"/>
        <dbReference type="ChEBI" id="CHEBI:15378"/>
        <dbReference type="ChEBI" id="CHEBI:15444"/>
        <dbReference type="ChEBI" id="CHEBI:58223"/>
        <dbReference type="ChEBI" id="CHEBI:58885"/>
        <dbReference type="EC" id="2.4.1.11"/>
    </reaction>
    <physiologicalReaction direction="left-to-right" evidence="8">
        <dbReference type="Rhea" id="RHEA:18550"/>
    </physiologicalReaction>
</comment>
<evidence type="ECO:0000256" key="3">
    <source>
        <dbReference type="ARBA" id="ARBA00022533"/>
    </source>
</evidence>